<dbReference type="EMBL" id="CDMZ01002391">
    <property type="protein sequence ID" value="CEM42156.1"/>
    <property type="molecule type" value="Genomic_DNA"/>
</dbReference>
<protein>
    <submittedName>
        <fullName evidence="2">Uncharacterized protein</fullName>
    </submittedName>
</protein>
<feature type="compositionally biased region" description="Acidic residues" evidence="1">
    <location>
        <begin position="333"/>
        <end position="348"/>
    </location>
</feature>
<reference evidence="2" key="1">
    <citation type="submission" date="2014-11" db="EMBL/GenBank/DDBJ databases">
        <authorList>
            <person name="Otto D Thomas"/>
            <person name="Naeem Raeece"/>
        </authorList>
    </citation>
    <scope>NUCLEOTIDE SEQUENCE</scope>
</reference>
<dbReference type="VEuPathDB" id="CryptoDB:Cvel_26541"/>
<feature type="compositionally biased region" description="Low complexity" evidence="1">
    <location>
        <begin position="101"/>
        <end position="116"/>
    </location>
</feature>
<organism evidence="2">
    <name type="scientific">Chromera velia CCMP2878</name>
    <dbReference type="NCBI Taxonomy" id="1169474"/>
    <lineage>
        <taxon>Eukaryota</taxon>
        <taxon>Sar</taxon>
        <taxon>Alveolata</taxon>
        <taxon>Colpodellida</taxon>
        <taxon>Chromeraceae</taxon>
        <taxon>Chromera</taxon>
    </lineage>
</organism>
<gene>
    <name evidence="2" type="ORF">Cvel_26541</name>
</gene>
<feature type="non-terminal residue" evidence="2">
    <location>
        <position position="1"/>
    </location>
</feature>
<feature type="compositionally biased region" description="Low complexity" evidence="1">
    <location>
        <begin position="27"/>
        <end position="46"/>
    </location>
</feature>
<proteinExistence type="predicted"/>
<feature type="region of interest" description="Disordered" evidence="1">
    <location>
        <begin position="329"/>
        <end position="365"/>
    </location>
</feature>
<feature type="compositionally biased region" description="Basic residues" evidence="1">
    <location>
        <begin position="1"/>
        <end position="14"/>
    </location>
</feature>
<evidence type="ECO:0000313" key="2">
    <source>
        <dbReference type="EMBL" id="CEM42156.1"/>
    </source>
</evidence>
<feature type="compositionally biased region" description="Basic and acidic residues" evidence="1">
    <location>
        <begin position="48"/>
        <end position="60"/>
    </location>
</feature>
<dbReference type="AlphaFoldDB" id="A0A0G4HDP4"/>
<name>A0A0G4HDP4_9ALVE</name>
<evidence type="ECO:0000256" key="1">
    <source>
        <dbReference type="SAM" id="MobiDB-lite"/>
    </source>
</evidence>
<feature type="region of interest" description="Disordered" evidence="1">
    <location>
        <begin position="91"/>
        <end position="122"/>
    </location>
</feature>
<feature type="region of interest" description="Disordered" evidence="1">
    <location>
        <begin position="1"/>
        <end position="60"/>
    </location>
</feature>
<accession>A0A0G4HDP4</accession>
<sequence>DGRGKGGRRKRRALRGTEKQEEEQGDSPLLPAPHDSLPSSSASASAFAEKRRSGERNGRHDCDCRVKALHLFPFRGARIIRGHLSLRRATVRVRRPKQIQSESSSSSSSSAPGSSSGPLNGRVETETEMETVEVALNLRSPGWKSLEREAASGLLRGCALCTEALANGEEVLQLVPCSMHRSRMHGSHDPEVVGRLLRRIAFAPAAPLSDDVMDALTRRLELRGEGGGQPGSKQSAASLFMKNPETQKGEGEVEKWFGPPDTLSDALAEKPRVVWTRPRWLQVAATALVGAVAVELFAVPIGIVGGGWTLLSAAFEASPLSYCFRTAGKGTEENESGDEDASEREEDQGDRNTPEEEEEDDSPDVFAWIHRSCLFGLAMEDSEDFM</sequence>